<feature type="compositionally biased region" description="Basic and acidic residues" evidence="1">
    <location>
        <begin position="421"/>
        <end position="485"/>
    </location>
</feature>
<feature type="region of interest" description="Disordered" evidence="1">
    <location>
        <begin position="145"/>
        <end position="522"/>
    </location>
</feature>
<reference evidence="3" key="2">
    <citation type="submission" date="2025-09" db="UniProtKB">
        <authorList>
            <consortium name="Ensembl"/>
        </authorList>
    </citation>
    <scope>IDENTIFICATION</scope>
</reference>
<keyword evidence="4" id="KW-1185">Reference proteome</keyword>
<dbReference type="Proteomes" id="UP000694383">
    <property type="component" value="Unplaced"/>
</dbReference>
<dbReference type="GO" id="GO:0061574">
    <property type="term" value="C:ASAP complex"/>
    <property type="evidence" value="ECO:0007669"/>
    <property type="project" value="TreeGrafter"/>
</dbReference>
<feature type="region of interest" description="Disordered" evidence="1">
    <location>
        <begin position="973"/>
        <end position="1043"/>
    </location>
</feature>
<dbReference type="InterPro" id="IPR036361">
    <property type="entry name" value="SAP_dom_sf"/>
</dbReference>
<feature type="region of interest" description="Disordered" evidence="1">
    <location>
        <begin position="877"/>
        <end position="914"/>
    </location>
</feature>
<evidence type="ECO:0000313" key="4">
    <source>
        <dbReference type="Proteomes" id="UP000694383"/>
    </source>
</evidence>
<sequence>MADEDITLDGKPLHSLRVADLKAALEQRNLPKSGQKNTLIKRLKGALMLENLQKSSTSTCGLQPNSQIGEEMCQNSFIKQYLAKQQELLRQRLEKEAQQEVDTDESPGGAEEDEDHSEDNDSSICASEKVRITALKIGHGFSHALHQQGSHEAPGSRMHRSNFQQGPKELPSPSRAVASLSVRVLGQPDCQGAGRPQEKEDAAPAEPGSARPNPHLSRSARISTGNRVYDDGNEDDEDDDDESDNDDDWGPSPSGAQRGKKVVPPVAQMAPSVPLVAARSKRKLQPPQHIPPPQVHHSPMQLRHPTPPPSPPPNLFPLPDTPKQSPPDTDHEEGEDSQAAHSKGAMSLPNIAAQTQDSDSSSRSSSPEPSAKRRPGPLSLLVQKMETEEAGSATAVSEEATHSRESPRQESPTKRKQGAKQRGERRQQEEEEKPPQELDSKSKKTQEPEAESSKEEKKESDRKLPEEEKRGEKKQDKEAIKDKVVVIEAQDTGSSSESDSKSDSSSSSSSSPSWEKTKLPSQFKVSSTVYHLIPLTKVCNTKFSWDELSFSAPTGSKSSPANAEGGAGDSDTGGAAGRKRRWGSSTAVTAKKPSISITTDSLKSLIPDIKVNQDVVVDLHPDELQLSGDEENMDTSRGDPDNGLKIRRTVTQVIPNDRQENGQTNEEEEEVEKKEREIQRLLEVTPSDNLVRRSISQQKSGVSVTIDDPVRTAKQPSPPRGKVSNIIHVTNLVSSETFMERKCLITRDVPMDWIFILFYSATEEAVATREALHGVKWPPSNPKVLRVDFCEQDELDFHKGVVKPEQVEEPVIQPVAPPTKPPPLMPEHARERDRDKERERDRGVRDIWAERQREMERRERARGEREWDRDKIREFARPGEEGRRSRSRDRERRRRERAKSKERKSEKKDKADEPPAKMLDDLFLKTKAAPCIYWLPLTEEQVSHAPTAVYFVRTVVWKLIDVDVFASDPPGSAAAFRSHRAAEGARAKAQGDGGGGGQEARRGEKGEAEKPGEGRQRRRQCRDSQASSRRGARPRQRGGKAPG</sequence>
<dbReference type="GO" id="GO:0003723">
    <property type="term" value="F:RNA binding"/>
    <property type="evidence" value="ECO:0007669"/>
    <property type="project" value="TreeGrafter"/>
</dbReference>
<feature type="compositionally biased region" description="Basic and acidic residues" evidence="1">
    <location>
        <begin position="903"/>
        <end position="914"/>
    </location>
</feature>
<feature type="compositionally biased region" description="Polar residues" evidence="1">
    <location>
        <begin position="551"/>
        <end position="561"/>
    </location>
</feature>
<dbReference type="PANTHER" id="PTHR46589:SF1">
    <property type="entry name" value="APOPTOTIC CHROMATIN CONDENSATION INDUCER IN THE NUCLEUS"/>
    <property type="match status" value="1"/>
</dbReference>
<feature type="compositionally biased region" description="Pro residues" evidence="1">
    <location>
        <begin position="815"/>
        <end position="825"/>
    </location>
</feature>
<feature type="compositionally biased region" description="Low complexity" evidence="1">
    <location>
        <begin position="358"/>
        <end position="369"/>
    </location>
</feature>
<feature type="region of interest" description="Disordered" evidence="1">
    <location>
        <begin position="94"/>
        <end position="124"/>
    </location>
</feature>
<dbReference type="PANTHER" id="PTHR46589">
    <property type="entry name" value="APOPTOTIC CHROMATIN CONDENSATION INDUCER IN THE NUCLEUS"/>
    <property type="match status" value="1"/>
</dbReference>
<accession>A0A8C8DJW3</accession>
<dbReference type="GeneTree" id="ENSGT00710000106790"/>
<feature type="compositionally biased region" description="Basic and acidic residues" evidence="1">
    <location>
        <begin position="999"/>
        <end position="1015"/>
    </location>
</feature>
<dbReference type="Gene3D" id="1.10.720.30">
    <property type="entry name" value="SAP domain"/>
    <property type="match status" value="1"/>
</dbReference>
<dbReference type="Pfam" id="PF16294">
    <property type="entry name" value="RSB_motif"/>
    <property type="match status" value="1"/>
</dbReference>
<evidence type="ECO:0000256" key="1">
    <source>
        <dbReference type="SAM" id="MobiDB-lite"/>
    </source>
</evidence>
<dbReference type="GO" id="GO:0008380">
    <property type="term" value="P:RNA splicing"/>
    <property type="evidence" value="ECO:0007669"/>
    <property type="project" value="TreeGrafter"/>
</dbReference>
<evidence type="ECO:0000313" key="3">
    <source>
        <dbReference type="Ensembl" id="ENSOSIP00000010460.1"/>
    </source>
</evidence>
<feature type="compositionally biased region" description="Basic and acidic residues" evidence="1">
    <location>
        <begin position="634"/>
        <end position="643"/>
    </location>
</feature>
<dbReference type="Ensembl" id="ENSOSIT00000011116.1">
    <property type="protein sequence ID" value="ENSOSIP00000010460.1"/>
    <property type="gene ID" value="ENSOSIG00000006420.1"/>
</dbReference>
<feature type="compositionally biased region" description="Basic and acidic residues" evidence="1">
    <location>
        <begin position="827"/>
        <end position="843"/>
    </location>
</feature>
<dbReference type="SUPFAM" id="SSF68906">
    <property type="entry name" value="SAP domain"/>
    <property type="match status" value="1"/>
</dbReference>
<dbReference type="PROSITE" id="PS50800">
    <property type="entry name" value="SAP"/>
    <property type="match status" value="1"/>
</dbReference>
<dbReference type="FunFam" id="1.10.720.30:FF:000039">
    <property type="entry name" value="Uncharacterized protein"/>
    <property type="match status" value="1"/>
</dbReference>
<protein>
    <submittedName>
        <fullName evidence="3">Apoptotic chromatin condensation inducer 1b</fullName>
    </submittedName>
</protein>
<feature type="region of interest" description="Disordered" evidence="1">
    <location>
        <begin position="549"/>
        <end position="593"/>
    </location>
</feature>
<feature type="region of interest" description="Disordered" evidence="1">
    <location>
        <begin position="654"/>
        <end position="674"/>
    </location>
</feature>
<feature type="compositionally biased region" description="Basic residues" evidence="1">
    <location>
        <begin position="891"/>
        <end position="902"/>
    </location>
</feature>
<dbReference type="CDD" id="cd12432">
    <property type="entry name" value="RRM_ACINU"/>
    <property type="match status" value="1"/>
</dbReference>
<feature type="compositionally biased region" description="Basic and acidic residues" evidence="1">
    <location>
        <begin position="877"/>
        <end position="890"/>
    </location>
</feature>
<feature type="compositionally biased region" description="Basic and acidic residues" evidence="1">
    <location>
        <begin position="399"/>
        <end position="413"/>
    </location>
</feature>
<feature type="domain" description="SAP" evidence="2">
    <location>
        <begin position="13"/>
        <end position="47"/>
    </location>
</feature>
<dbReference type="InterPro" id="IPR032552">
    <property type="entry name" value="RSB_motif"/>
</dbReference>
<feature type="compositionally biased region" description="Low complexity" evidence="1">
    <location>
        <begin position="503"/>
        <end position="513"/>
    </location>
</feature>
<dbReference type="GO" id="GO:0071011">
    <property type="term" value="C:precatalytic spliceosome"/>
    <property type="evidence" value="ECO:0007669"/>
    <property type="project" value="TreeGrafter"/>
</dbReference>
<feature type="compositionally biased region" description="Pro residues" evidence="1">
    <location>
        <begin position="305"/>
        <end position="320"/>
    </location>
</feature>
<dbReference type="InterPro" id="IPR034257">
    <property type="entry name" value="Acinus_RRM"/>
</dbReference>
<dbReference type="InterPro" id="IPR003034">
    <property type="entry name" value="SAP_dom"/>
</dbReference>
<evidence type="ECO:0000259" key="2">
    <source>
        <dbReference type="PROSITE" id="PS50800"/>
    </source>
</evidence>
<dbReference type="InterPro" id="IPR052793">
    <property type="entry name" value="EJC-associated_protein"/>
</dbReference>
<dbReference type="AlphaFoldDB" id="A0A8C8DJW3"/>
<organism evidence="3 4">
    <name type="scientific">Oryzias sinensis</name>
    <name type="common">Chinese medaka</name>
    <dbReference type="NCBI Taxonomy" id="183150"/>
    <lineage>
        <taxon>Eukaryota</taxon>
        <taxon>Metazoa</taxon>
        <taxon>Chordata</taxon>
        <taxon>Craniata</taxon>
        <taxon>Vertebrata</taxon>
        <taxon>Euteleostomi</taxon>
        <taxon>Actinopterygii</taxon>
        <taxon>Neopterygii</taxon>
        <taxon>Teleostei</taxon>
        <taxon>Neoteleostei</taxon>
        <taxon>Acanthomorphata</taxon>
        <taxon>Ovalentaria</taxon>
        <taxon>Atherinomorphae</taxon>
        <taxon>Beloniformes</taxon>
        <taxon>Adrianichthyidae</taxon>
        <taxon>Oryziinae</taxon>
        <taxon>Oryzias</taxon>
    </lineage>
</organism>
<feature type="region of interest" description="Disordered" evidence="1">
    <location>
        <begin position="624"/>
        <end position="643"/>
    </location>
</feature>
<dbReference type="SMART" id="SM00513">
    <property type="entry name" value="SAP"/>
    <property type="match status" value="1"/>
</dbReference>
<feature type="compositionally biased region" description="Acidic residues" evidence="1">
    <location>
        <begin position="231"/>
        <end position="249"/>
    </location>
</feature>
<dbReference type="Pfam" id="PF02037">
    <property type="entry name" value="SAP"/>
    <property type="match status" value="1"/>
</dbReference>
<feature type="compositionally biased region" description="Acidic residues" evidence="1">
    <location>
        <begin position="99"/>
        <end position="121"/>
    </location>
</feature>
<feature type="compositionally biased region" description="Basic residues" evidence="1">
    <location>
        <begin position="1030"/>
        <end position="1043"/>
    </location>
</feature>
<name>A0A8C8DJW3_9TELE</name>
<reference evidence="3" key="1">
    <citation type="submission" date="2025-08" db="UniProtKB">
        <authorList>
            <consortium name="Ensembl"/>
        </authorList>
    </citation>
    <scope>IDENTIFICATION</scope>
</reference>
<proteinExistence type="predicted"/>
<feature type="region of interest" description="Disordered" evidence="1">
    <location>
        <begin position="805"/>
        <end position="843"/>
    </location>
</feature>